<reference evidence="7" key="2">
    <citation type="submission" date="2025-08" db="UniProtKB">
        <authorList>
            <consortium name="RefSeq"/>
        </authorList>
    </citation>
    <scope>IDENTIFICATION</scope>
    <source>
        <tissue evidence="7">Leaf</tissue>
    </source>
</reference>
<dbReference type="InterPro" id="IPR044861">
    <property type="entry name" value="IPNS-like_FE2OG_OXY"/>
</dbReference>
<dbReference type="Proteomes" id="UP000515151">
    <property type="component" value="Chromosome 2"/>
</dbReference>
<dbReference type="InterPro" id="IPR027443">
    <property type="entry name" value="IPNS-like_sf"/>
</dbReference>
<dbReference type="Pfam" id="PF14226">
    <property type="entry name" value="DIOX_N"/>
    <property type="match status" value="1"/>
</dbReference>
<proteinExistence type="inferred from homology"/>
<comment type="similarity">
    <text evidence="1 4">Belongs to the iron/ascorbate-dependent oxidoreductase family.</text>
</comment>
<sequence>MATLNLPPVITVAGNPNLTHIPPIYAFRNLSATTTDQKVSGNGAGEDQEPIPIIDLSLLTSGTPDQRTAVVLDLGNTCQEWGCFMVINHGIDEGLMNKMIDSCSEFFNLEQEEKRQYKGKHTLDPISCGTSVDASVTEVLFWRDYLRVLVHPEFHSPTKPSGFSEVLAEFTKAVRRVARDLLGGISESLGLDSSYIERAMNLDLSLQLLGANLYPPCPQPELAMGLPPHTDHGLLTVLVHNGVNGLQLQHKGMWVNTNIIPGVLFVHVGDHLEVLTNGKYKSVVHRVQVNNKSTRISIAMPHGPSLDTVVSPAPELLENGCHRANYTGMKYKDYLEIQHRSTLRGKTRLDLLKIKPELS</sequence>
<dbReference type="PANTHER" id="PTHR47991">
    <property type="entry name" value="OXOGLUTARATE/IRON-DEPENDENT DIOXYGENASE"/>
    <property type="match status" value="1"/>
</dbReference>
<keyword evidence="3 4" id="KW-0408">Iron</keyword>
<dbReference type="GeneID" id="116193872"/>
<dbReference type="AlphaFoldDB" id="A0A6P8CA77"/>
<dbReference type="InterPro" id="IPR026992">
    <property type="entry name" value="DIOX_N"/>
</dbReference>
<dbReference type="InterPro" id="IPR050295">
    <property type="entry name" value="Plant_2OG-oxidoreductases"/>
</dbReference>
<evidence type="ECO:0000313" key="6">
    <source>
        <dbReference type="Proteomes" id="UP000515151"/>
    </source>
</evidence>
<name>A0A6P8CA77_PUNGR</name>
<feature type="domain" description="Fe2OG dioxygenase" evidence="5">
    <location>
        <begin position="204"/>
        <end position="304"/>
    </location>
</feature>
<evidence type="ECO:0000313" key="7">
    <source>
        <dbReference type="RefSeq" id="XP_031378476.1"/>
    </source>
</evidence>
<keyword evidence="6" id="KW-1185">Reference proteome</keyword>
<dbReference type="SUPFAM" id="SSF51197">
    <property type="entry name" value="Clavaminate synthase-like"/>
    <property type="match status" value="1"/>
</dbReference>
<organism evidence="6 7">
    <name type="scientific">Punica granatum</name>
    <name type="common">Pomegranate</name>
    <dbReference type="NCBI Taxonomy" id="22663"/>
    <lineage>
        <taxon>Eukaryota</taxon>
        <taxon>Viridiplantae</taxon>
        <taxon>Streptophyta</taxon>
        <taxon>Embryophyta</taxon>
        <taxon>Tracheophyta</taxon>
        <taxon>Spermatophyta</taxon>
        <taxon>Magnoliopsida</taxon>
        <taxon>eudicotyledons</taxon>
        <taxon>Gunneridae</taxon>
        <taxon>Pentapetalae</taxon>
        <taxon>rosids</taxon>
        <taxon>malvids</taxon>
        <taxon>Myrtales</taxon>
        <taxon>Lythraceae</taxon>
        <taxon>Punica</taxon>
    </lineage>
</organism>
<protein>
    <submittedName>
        <fullName evidence="7">Protein DMR6-LIKE OXYGENASE 1-like</fullName>
    </submittedName>
</protein>
<dbReference type="GO" id="GO:0046872">
    <property type="term" value="F:metal ion binding"/>
    <property type="evidence" value="ECO:0007669"/>
    <property type="project" value="UniProtKB-KW"/>
</dbReference>
<dbReference type="RefSeq" id="XP_031378476.1">
    <property type="nucleotide sequence ID" value="XM_031522616.1"/>
</dbReference>
<evidence type="ECO:0000259" key="5">
    <source>
        <dbReference type="PROSITE" id="PS51471"/>
    </source>
</evidence>
<dbReference type="PROSITE" id="PS51471">
    <property type="entry name" value="FE2OG_OXY"/>
    <property type="match status" value="1"/>
</dbReference>
<keyword evidence="4" id="KW-0560">Oxidoreductase</keyword>
<accession>A0A6P8CA77</accession>
<gene>
    <name evidence="7" type="primary">LOC116193872</name>
</gene>
<evidence type="ECO:0000256" key="3">
    <source>
        <dbReference type="ARBA" id="ARBA00023004"/>
    </source>
</evidence>
<reference evidence="6" key="1">
    <citation type="journal article" date="2020" name="Plant Biotechnol. J.">
        <title>The pomegranate (Punica granatum L.) draft genome dissects genetic divergence between soft- and hard-seeded cultivars.</title>
        <authorList>
            <person name="Luo X."/>
            <person name="Li H."/>
            <person name="Wu Z."/>
            <person name="Yao W."/>
            <person name="Zhao P."/>
            <person name="Cao D."/>
            <person name="Yu H."/>
            <person name="Li K."/>
            <person name="Poudel K."/>
            <person name="Zhao D."/>
            <person name="Zhang F."/>
            <person name="Xia X."/>
            <person name="Chen L."/>
            <person name="Wang Q."/>
            <person name="Jing D."/>
            <person name="Cao S."/>
        </authorList>
    </citation>
    <scope>NUCLEOTIDE SEQUENCE [LARGE SCALE GENOMIC DNA]</scope>
    <source>
        <strain evidence="6">cv. Tunisia</strain>
    </source>
</reference>
<dbReference type="OrthoDB" id="288590at2759"/>
<dbReference type="Pfam" id="PF03171">
    <property type="entry name" value="2OG-FeII_Oxy"/>
    <property type="match status" value="1"/>
</dbReference>
<evidence type="ECO:0000256" key="4">
    <source>
        <dbReference type="RuleBase" id="RU003682"/>
    </source>
</evidence>
<evidence type="ECO:0000256" key="2">
    <source>
        <dbReference type="ARBA" id="ARBA00022723"/>
    </source>
</evidence>
<keyword evidence="2 4" id="KW-0479">Metal-binding</keyword>
<dbReference type="FunFam" id="2.60.120.330:FF:000134">
    <property type="entry name" value="Uncharacterized protein"/>
    <property type="match status" value="1"/>
</dbReference>
<dbReference type="InterPro" id="IPR005123">
    <property type="entry name" value="Oxoglu/Fe-dep_dioxygenase_dom"/>
</dbReference>
<dbReference type="Gene3D" id="2.60.120.330">
    <property type="entry name" value="B-lactam Antibiotic, Isopenicillin N Synthase, Chain"/>
    <property type="match status" value="1"/>
</dbReference>
<dbReference type="GO" id="GO:0016491">
    <property type="term" value="F:oxidoreductase activity"/>
    <property type="evidence" value="ECO:0007669"/>
    <property type="project" value="UniProtKB-KW"/>
</dbReference>
<evidence type="ECO:0000256" key="1">
    <source>
        <dbReference type="ARBA" id="ARBA00008056"/>
    </source>
</evidence>